<dbReference type="InterPro" id="IPR015856">
    <property type="entry name" value="ABC_transpr_CbiO/EcfA_su"/>
</dbReference>
<dbReference type="Gene3D" id="3.40.50.300">
    <property type="entry name" value="P-loop containing nucleotide triphosphate hydrolases"/>
    <property type="match status" value="1"/>
</dbReference>
<dbReference type="GO" id="GO:0005524">
    <property type="term" value="F:ATP binding"/>
    <property type="evidence" value="ECO:0007669"/>
    <property type="project" value="UniProtKB-KW"/>
</dbReference>
<dbReference type="InterPro" id="IPR015854">
    <property type="entry name" value="ABC_transpr_LolD-like"/>
</dbReference>
<dbReference type="PANTHER" id="PTHR24220">
    <property type="entry name" value="IMPORT ATP-BINDING PROTEIN"/>
    <property type="match status" value="1"/>
</dbReference>
<dbReference type="eggNOG" id="COG3839">
    <property type="taxonomic scope" value="Bacteria"/>
</dbReference>
<sequence length="341" mass="36886">MTPLYEIHDLKQSYGRGTPGLDIADLTIEGSGITGLVGPNGSGKSTLLKILSFLLPYDDGTLLYRGSPAAGRESALRREVTYLLQDSYLLSRSVYENIAFGLRLRGNIGASEIDGRVKESLARVGLDPKKFASRQWYQLSGGEVQRVALAARLALRPRVLLLDEPTANVDERSAQLIMEAAVMEAKDHGVAVIAATHDLAWLYEMSSEVVSLYRGRVAVGAENIFQGGWTIAEGRAARLFPGGQAIFTAPPLSGEPSAAALGAQDVRILTSRPAEEERVNVICARIVHMTLERALSSVLVSADAGGFMIRARVPGGAALCRELYPSREVFLAFQYAALRWL</sequence>
<dbReference type="PROSITE" id="PS50893">
    <property type="entry name" value="ABC_TRANSPORTER_2"/>
    <property type="match status" value="1"/>
</dbReference>
<evidence type="ECO:0000256" key="3">
    <source>
        <dbReference type="ARBA" id="ARBA00022840"/>
    </source>
</evidence>
<dbReference type="PANTHER" id="PTHR24220:SF612">
    <property type="entry name" value="FE(3+) IONS IMPORT ATP-BINDING PROTEIN FBPC"/>
    <property type="match status" value="1"/>
</dbReference>
<dbReference type="GO" id="GO:0022857">
    <property type="term" value="F:transmembrane transporter activity"/>
    <property type="evidence" value="ECO:0007669"/>
    <property type="project" value="TreeGrafter"/>
</dbReference>
<dbReference type="GeneID" id="90984861"/>
<dbReference type="GO" id="GO:0016887">
    <property type="term" value="F:ATP hydrolysis activity"/>
    <property type="evidence" value="ECO:0007669"/>
    <property type="project" value="InterPro"/>
</dbReference>
<evidence type="ECO:0000313" key="5">
    <source>
        <dbReference type="EMBL" id="KEJ91620.1"/>
    </source>
</evidence>
<keyword evidence="2" id="KW-0547">Nucleotide-binding</keyword>
<evidence type="ECO:0000313" key="6">
    <source>
        <dbReference type="Proteomes" id="UP000027665"/>
    </source>
</evidence>
<dbReference type="SUPFAM" id="SSF50331">
    <property type="entry name" value="MOP-like"/>
    <property type="match status" value="1"/>
</dbReference>
<proteinExistence type="predicted"/>
<reference evidence="5 6" key="1">
    <citation type="submission" date="2014-04" db="EMBL/GenBank/DDBJ databases">
        <title>Draft Genome Sequence of Synergistes jonesii.</title>
        <authorList>
            <person name="Coil D.A."/>
            <person name="Eisen J.A."/>
            <person name="Holland-Moritz H.E."/>
        </authorList>
    </citation>
    <scope>NUCLEOTIDE SEQUENCE [LARGE SCALE GENOMIC DNA]</scope>
    <source>
        <strain evidence="5 6">78-1</strain>
    </source>
</reference>
<dbReference type="STRING" id="2754.EH55_08060"/>
<evidence type="ECO:0000256" key="2">
    <source>
        <dbReference type="ARBA" id="ARBA00022741"/>
    </source>
</evidence>
<comment type="caution">
    <text evidence="5">The sequence shown here is derived from an EMBL/GenBank/DDBJ whole genome shotgun (WGS) entry which is preliminary data.</text>
</comment>
<dbReference type="RefSeq" id="WP_037977471.1">
    <property type="nucleotide sequence ID" value="NZ_JMKI01000038.1"/>
</dbReference>
<dbReference type="InterPro" id="IPR003593">
    <property type="entry name" value="AAA+_ATPase"/>
</dbReference>
<protein>
    <recommendedName>
        <fullName evidence="4">ABC transporter domain-containing protein</fullName>
    </recommendedName>
</protein>
<evidence type="ECO:0000256" key="1">
    <source>
        <dbReference type="ARBA" id="ARBA00022448"/>
    </source>
</evidence>
<dbReference type="Proteomes" id="UP000027665">
    <property type="component" value="Unassembled WGS sequence"/>
</dbReference>
<dbReference type="GO" id="GO:0005886">
    <property type="term" value="C:plasma membrane"/>
    <property type="evidence" value="ECO:0007669"/>
    <property type="project" value="TreeGrafter"/>
</dbReference>
<feature type="domain" description="ABC transporter" evidence="4">
    <location>
        <begin position="5"/>
        <end position="239"/>
    </location>
</feature>
<dbReference type="InterPro" id="IPR027417">
    <property type="entry name" value="P-loop_NTPase"/>
</dbReference>
<dbReference type="SMART" id="SM00382">
    <property type="entry name" value="AAA"/>
    <property type="match status" value="1"/>
</dbReference>
<keyword evidence="3" id="KW-0067">ATP-binding</keyword>
<keyword evidence="1" id="KW-0813">Transport</keyword>
<dbReference type="InterPro" id="IPR003439">
    <property type="entry name" value="ABC_transporter-like_ATP-bd"/>
</dbReference>
<dbReference type="EMBL" id="JMKI01000038">
    <property type="protein sequence ID" value="KEJ91620.1"/>
    <property type="molecule type" value="Genomic_DNA"/>
</dbReference>
<accession>A0A073IPX9</accession>
<organism evidence="5 6">
    <name type="scientific">Synergistes jonesii</name>
    <dbReference type="NCBI Taxonomy" id="2754"/>
    <lineage>
        <taxon>Bacteria</taxon>
        <taxon>Thermotogati</taxon>
        <taxon>Synergistota</taxon>
        <taxon>Synergistia</taxon>
        <taxon>Synergistales</taxon>
        <taxon>Synergistaceae</taxon>
        <taxon>Synergistes</taxon>
    </lineage>
</organism>
<gene>
    <name evidence="5" type="ORF">EH55_08060</name>
</gene>
<dbReference type="InterPro" id="IPR008995">
    <property type="entry name" value="Mo/tungstate-bd_C_term_dom"/>
</dbReference>
<dbReference type="AlphaFoldDB" id="A0A073IPX9"/>
<dbReference type="OrthoDB" id="9809450at2"/>
<dbReference type="Pfam" id="PF00005">
    <property type="entry name" value="ABC_tran"/>
    <property type="match status" value="1"/>
</dbReference>
<name>A0A073IPX9_9BACT</name>
<dbReference type="CDD" id="cd03225">
    <property type="entry name" value="ABC_cobalt_CbiO_domain1"/>
    <property type="match status" value="1"/>
</dbReference>
<dbReference type="SUPFAM" id="SSF52540">
    <property type="entry name" value="P-loop containing nucleoside triphosphate hydrolases"/>
    <property type="match status" value="1"/>
</dbReference>
<evidence type="ECO:0000259" key="4">
    <source>
        <dbReference type="PROSITE" id="PS50893"/>
    </source>
</evidence>
<keyword evidence="6" id="KW-1185">Reference proteome</keyword>